<keyword evidence="5 14" id="KW-0347">Helicase</keyword>
<dbReference type="RefSeq" id="WP_231443777.1">
    <property type="nucleotide sequence ID" value="NZ_JAJOMB010000010.1"/>
</dbReference>
<evidence type="ECO:0000256" key="14">
    <source>
        <dbReference type="PROSITE-ProRule" id="PRU00560"/>
    </source>
</evidence>
<dbReference type="SUPFAM" id="SSF52980">
    <property type="entry name" value="Restriction endonuclease-like"/>
    <property type="match status" value="1"/>
</dbReference>
<comment type="caution">
    <text evidence="17">The sequence shown here is derived from an EMBL/GenBank/DDBJ whole genome shotgun (WGS) entry which is preliminary data.</text>
</comment>
<dbReference type="SUPFAM" id="SSF52540">
    <property type="entry name" value="P-loop containing nucleoside triphosphate hydrolases"/>
    <property type="match status" value="1"/>
</dbReference>
<dbReference type="Gene3D" id="3.40.50.300">
    <property type="entry name" value="P-loop containing nucleotide triphosphate hydrolases"/>
    <property type="match status" value="4"/>
</dbReference>
<keyword evidence="10" id="KW-0413">Isomerase</keyword>
<evidence type="ECO:0000256" key="11">
    <source>
        <dbReference type="ARBA" id="ARBA00034617"/>
    </source>
</evidence>
<dbReference type="Gene3D" id="3.90.320.10">
    <property type="match status" value="1"/>
</dbReference>
<feature type="domain" description="UvrD-like helicase ATP-binding" evidence="15">
    <location>
        <begin position="8"/>
        <end position="438"/>
    </location>
</feature>
<evidence type="ECO:0000259" key="16">
    <source>
        <dbReference type="PROSITE" id="PS51217"/>
    </source>
</evidence>
<name>A0A9X1NH31_9ACTN</name>
<evidence type="ECO:0000256" key="12">
    <source>
        <dbReference type="ARBA" id="ARBA00034808"/>
    </source>
</evidence>
<keyword evidence="3" id="KW-0227">DNA damage</keyword>
<keyword evidence="4 14" id="KW-0378">Hydrolase</keyword>
<organism evidence="17 18">
    <name type="scientific">Kineosporia babensis</name>
    <dbReference type="NCBI Taxonomy" id="499548"/>
    <lineage>
        <taxon>Bacteria</taxon>
        <taxon>Bacillati</taxon>
        <taxon>Actinomycetota</taxon>
        <taxon>Actinomycetes</taxon>
        <taxon>Kineosporiales</taxon>
        <taxon>Kineosporiaceae</taxon>
        <taxon>Kineosporia</taxon>
    </lineage>
</organism>
<feature type="domain" description="UvrD-like helicase C-terminal" evidence="16">
    <location>
        <begin position="454"/>
        <end position="738"/>
    </location>
</feature>
<evidence type="ECO:0000256" key="5">
    <source>
        <dbReference type="ARBA" id="ARBA00022806"/>
    </source>
</evidence>
<dbReference type="PROSITE" id="PS51198">
    <property type="entry name" value="UVRD_HELICASE_ATP_BIND"/>
    <property type="match status" value="1"/>
</dbReference>
<comment type="catalytic activity">
    <reaction evidence="13">
        <text>ATP + H2O = ADP + phosphate + H(+)</text>
        <dbReference type="Rhea" id="RHEA:13065"/>
        <dbReference type="ChEBI" id="CHEBI:15377"/>
        <dbReference type="ChEBI" id="CHEBI:15378"/>
        <dbReference type="ChEBI" id="CHEBI:30616"/>
        <dbReference type="ChEBI" id="CHEBI:43474"/>
        <dbReference type="ChEBI" id="CHEBI:456216"/>
        <dbReference type="EC" id="5.6.2.4"/>
    </reaction>
</comment>
<dbReference type="PANTHER" id="PTHR11070">
    <property type="entry name" value="UVRD / RECB / PCRA DNA HELICASE FAMILY MEMBER"/>
    <property type="match status" value="1"/>
</dbReference>
<dbReference type="InterPro" id="IPR000212">
    <property type="entry name" value="DNA_helicase_UvrD/REP"/>
</dbReference>
<keyword evidence="6" id="KW-0269">Exonuclease</keyword>
<sequence>MTATALGLGDQKARQRIAQETATTLFVEAGAGSGKTTALVNRLLTLVLDDNIPLSRIAAVTFTEKAGAELRDRLRERLDGHREDVSKLRRERAHQAAEDLDAAAIGTLHSFAQRILTMFPIQAGLPPLVEVLDEVASSVAFEARWAVLQTDLLDNPDLAEPLLLALSTGIKLEHLRSLAKAFGSDWDLIADRVLPHQPSRAVLPDLSSLARLAGELAARVSECTDQNDKFIPKLTALQIWGESLSAATSDSERFALLTAGRDQKWGRLGRAANWADLAGLRLQCGSLTEDIARAANAFADATLRPLAYWIAEQVQHSAAERMAEGRLEFHDLLVLSRNLLRRDAEVRAALQRQFPRLLLDEFQDTDPIQIELALRIAAGADATQSNWRDIVIPPGSVFVVGDPKQSIYRFRRADIATYLQTQRHLGSSVTLDTNFRTVEPILNWINAVYGNLIQAEPDAQPPYIPLRANRFQAPESPSVLLLGAQEHADKPNAALLREREARDVAAAIQTALNQQWTTQEQDRSWRPLRASDIVVLIPARTSLPVLENALDAAGLPYRAESSSLVYQASEIRNLMAAARAVANPSDLLSCVTALRSALFGCGDDDLFTWKRDGGSFNLLAPRDPERADHPVGAALAYLYRLHKAARWQTPSEVLTALVVDRRMMEVSAYGSHTRDEWRRLRFVIDQARAWADVEHGSLGEYLAWAARQADETSRVAEAVLPETDVNAIRIMTVHAAKGLEFPMVVLSGMTSQPRTQSGVRLLWTPDGYAVSLSKRMQTNDFQTVQPIDEQMDSYERRRLLYVAATRAKDHLVVSVHRSSGATKTNARLLADAGATDQGADTFTATPPTSPIPAPRRFAEPAPELNAWQQRIEAARERTRYSPAQTASGLEGTEPEIVLPEIPILAGEAKGARNLELPPWAKGRYGDKVGRAVHGVLQTVDLTADRDGIAAIARAQALAEGVTEHTDAVIDLVVSALDAPLVRRAAEREHWRESYVGAPREDGVIVEGFVDLIFREDDGSLVIIDYKTDSIPDAAIPARSVYYAPQILAYQYALTAATGALASGHLLFVRSGGLGTKAVKVV</sequence>
<keyword evidence="1" id="KW-0540">Nuclease</keyword>
<accession>A0A9X1NH31</accession>
<dbReference type="Pfam" id="PF12705">
    <property type="entry name" value="PDDEXK_1"/>
    <property type="match status" value="1"/>
</dbReference>
<dbReference type="GO" id="GO:0005524">
    <property type="term" value="F:ATP binding"/>
    <property type="evidence" value="ECO:0007669"/>
    <property type="project" value="UniProtKB-UniRule"/>
</dbReference>
<evidence type="ECO:0000256" key="8">
    <source>
        <dbReference type="ARBA" id="ARBA00023125"/>
    </source>
</evidence>
<dbReference type="Proteomes" id="UP001138997">
    <property type="component" value="Unassembled WGS sequence"/>
</dbReference>
<dbReference type="Pfam" id="PF00580">
    <property type="entry name" value="UvrD-helicase"/>
    <property type="match status" value="1"/>
</dbReference>
<evidence type="ECO:0000313" key="18">
    <source>
        <dbReference type="Proteomes" id="UP001138997"/>
    </source>
</evidence>
<evidence type="ECO:0000256" key="10">
    <source>
        <dbReference type="ARBA" id="ARBA00023235"/>
    </source>
</evidence>
<dbReference type="Pfam" id="PF13361">
    <property type="entry name" value="UvrD_C"/>
    <property type="match status" value="1"/>
</dbReference>
<dbReference type="InterPro" id="IPR014016">
    <property type="entry name" value="UvrD-like_ATP-bd"/>
</dbReference>
<keyword evidence="8" id="KW-0238">DNA-binding</keyword>
<dbReference type="GO" id="GO:0005829">
    <property type="term" value="C:cytosol"/>
    <property type="evidence" value="ECO:0007669"/>
    <property type="project" value="TreeGrafter"/>
</dbReference>
<dbReference type="PROSITE" id="PS51217">
    <property type="entry name" value="UVRD_HELICASE_CTER"/>
    <property type="match status" value="1"/>
</dbReference>
<dbReference type="EMBL" id="JAJOMB010000010">
    <property type="protein sequence ID" value="MCD5312993.1"/>
    <property type="molecule type" value="Genomic_DNA"/>
</dbReference>
<dbReference type="InterPro" id="IPR011335">
    <property type="entry name" value="Restrct_endonuc-II-like"/>
</dbReference>
<keyword evidence="18" id="KW-1185">Reference proteome</keyword>
<keyword evidence="9" id="KW-0234">DNA repair</keyword>
<dbReference type="GO" id="GO:0043138">
    <property type="term" value="F:3'-5' DNA helicase activity"/>
    <property type="evidence" value="ECO:0007669"/>
    <property type="project" value="UniProtKB-EC"/>
</dbReference>
<dbReference type="AlphaFoldDB" id="A0A9X1NH31"/>
<proteinExistence type="predicted"/>
<evidence type="ECO:0000256" key="9">
    <source>
        <dbReference type="ARBA" id="ARBA00023204"/>
    </source>
</evidence>
<evidence type="ECO:0000256" key="1">
    <source>
        <dbReference type="ARBA" id="ARBA00022722"/>
    </source>
</evidence>
<evidence type="ECO:0000313" key="17">
    <source>
        <dbReference type="EMBL" id="MCD5312993.1"/>
    </source>
</evidence>
<keyword evidence="2 14" id="KW-0547">Nucleotide-binding</keyword>
<dbReference type="InterPro" id="IPR038726">
    <property type="entry name" value="PDDEXK_AddAB-type"/>
</dbReference>
<reference evidence="17" key="1">
    <citation type="submission" date="2021-11" db="EMBL/GenBank/DDBJ databases">
        <title>Streptomyces corallinus and Kineosporia corallina sp. nov., two new coral-derived marine actinobacteria.</title>
        <authorList>
            <person name="Buangrab K."/>
            <person name="Sutthacheep M."/>
            <person name="Yeemin T."/>
            <person name="Harunari E."/>
            <person name="Igarashi Y."/>
            <person name="Sripreechasak P."/>
            <person name="Kanchanasin P."/>
            <person name="Tanasupawat S."/>
            <person name="Phongsopitanun W."/>
        </authorList>
    </citation>
    <scope>NUCLEOTIDE SEQUENCE</scope>
    <source>
        <strain evidence="17">JCM 31032</strain>
    </source>
</reference>
<dbReference type="GO" id="GO:0004527">
    <property type="term" value="F:exonuclease activity"/>
    <property type="evidence" value="ECO:0007669"/>
    <property type="project" value="UniProtKB-KW"/>
</dbReference>
<protein>
    <recommendedName>
        <fullName evidence="12">DNA 3'-5' helicase</fullName>
        <ecNumber evidence="12">5.6.2.4</ecNumber>
    </recommendedName>
</protein>
<gene>
    <name evidence="17" type="ORF">LR394_18960</name>
</gene>
<evidence type="ECO:0000256" key="7">
    <source>
        <dbReference type="ARBA" id="ARBA00022840"/>
    </source>
</evidence>
<evidence type="ECO:0000256" key="3">
    <source>
        <dbReference type="ARBA" id="ARBA00022763"/>
    </source>
</evidence>
<keyword evidence="7 14" id="KW-0067">ATP-binding</keyword>
<dbReference type="InterPro" id="IPR014017">
    <property type="entry name" value="DNA_helicase_UvrD-like_C"/>
</dbReference>
<evidence type="ECO:0000256" key="2">
    <source>
        <dbReference type="ARBA" id="ARBA00022741"/>
    </source>
</evidence>
<dbReference type="EC" id="5.6.2.4" evidence="12"/>
<evidence type="ECO:0000256" key="6">
    <source>
        <dbReference type="ARBA" id="ARBA00022839"/>
    </source>
</evidence>
<dbReference type="GO" id="GO:0003677">
    <property type="term" value="F:DNA binding"/>
    <property type="evidence" value="ECO:0007669"/>
    <property type="project" value="UniProtKB-KW"/>
</dbReference>
<dbReference type="InterPro" id="IPR027417">
    <property type="entry name" value="P-loop_NTPase"/>
</dbReference>
<evidence type="ECO:0000256" key="4">
    <source>
        <dbReference type="ARBA" id="ARBA00022801"/>
    </source>
</evidence>
<dbReference type="PANTHER" id="PTHR11070:SF23">
    <property type="entry name" value="RECBCD ENZYME SUBUNIT RECB"/>
    <property type="match status" value="1"/>
</dbReference>
<dbReference type="GO" id="GO:0009338">
    <property type="term" value="C:exodeoxyribonuclease V complex"/>
    <property type="evidence" value="ECO:0007669"/>
    <property type="project" value="TreeGrafter"/>
</dbReference>
<comment type="catalytic activity">
    <reaction evidence="11">
        <text>Couples ATP hydrolysis with the unwinding of duplex DNA by translocating in the 3'-5' direction.</text>
        <dbReference type="EC" id="5.6.2.4"/>
    </reaction>
</comment>
<evidence type="ECO:0000259" key="15">
    <source>
        <dbReference type="PROSITE" id="PS51198"/>
    </source>
</evidence>
<feature type="binding site" evidence="14">
    <location>
        <begin position="29"/>
        <end position="36"/>
    </location>
    <ligand>
        <name>ATP</name>
        <dbReference type="ChEBI" id="CHEBI:30616"/>
    </ligand>
</feature>
<dbReference type="InterPro" id="IPR011604">
    <property type="entry name" value="PDDEXK-like_dom_sf"/>
</dbReference>
<evidence type="ECO:0000256" key="13">
    <source>
        <dbReference type="ARBA" id="ARBA00048988"/>
    </source>
</evidence>
<dbReference type="GO" id="GO:0000725">
    <property type="term" value="P:recombinational repair"/>
    <property type="evidence" value="ECO:0007669"/>
    <property type="project" value="TreeGrafter"/>
</dbReference>